<keyword evidence="4" id="KW-0256">Endoplasmic reticulum</keyword>
<organism evidence="11 12">
    <name type="scientific">Potamilus streckersoni</name>
    <dbReference type="NCBI Taxonomy" id="2493646"/>
    <lineage>
        <taxon>Eukaryota</taxon>
        <taxon>Metazoa</taxon>
        <taxon>Spiralia</taxon>
        <taxon>Lophotrochozoa</taxon>
        <taxon>Mollusca</taxon>
        <taxon>Bivalvia</taxon>
        <taxon>Autobranchia</taxon>
        <taxon>Heteroconchia</taxon>
        <taxon>Palaeoheterodonta</taxon>
        <taxon>Unionida</taxon>
        <taxon>Unionoidea</taxon>
        <taxon>Unionidae</taxon>
        <taxon>Ambleminae</taxon>
        <taxon>Lampsilini</taxon>
        <taxon>Potamilus</taxon>
    </lineage>
</organism>
<keyword evidence="5" id="KW-1015">Disulfide bond</keyword>
<comment type="subcellular location">
    <subcellularLocation>
        <location evidence="1">Endoplasmic reticulum lumen</location>
    </subcellularLocation>
</comment>
<reference evidence="11" key="1">
    <citation type="journal article" date="2021" name="Genome Biol. Evol.">
        <title>A High-Quality Reference Genome for a Parasitic Bivalve with Doubly Uniparental Inheritance (Bivalvia: Unionida).</title>
        <authorList>
            <person name="Smith C.H."/>
        </authorList>
    </citation>
    <scope>NUCLEOTIDE SEQUENCE</scope>
    <source>
        <strain evidence="11">CHS0354</strain>
    </source>
</reference>
<accession>A0AAE0SH12</accession>
<evidence type="ECO:0000256" key="6">
    <source>
        <dbReference type="ARBA" id="ARBA00037585"/>
    </source>
</evidence>
<proteinExistence type="predicted"/>
<comment type="function">
    <text evidence="6">Probable lectin that binds selectively to improperly folded lumenal proteins. May function in endoplasmic reticulum quality control and endoplasmic reticulum-associated degradation (ERAD) of both non-glycosylated proteins and glycoproteins.</text>
</comment>
<dbReference type="PANTHER" id="PTHR15414">
    <property type="entry name" value="OS-9-RELATED"/>
    <property type="match status" value="1"/>
</dbReference>
<dbReference type="Proteomes" id="UP001195483">
    <property type="component" value="Unassembled WGS sequence"/>
</dbReference>
<feature type="domain" description="MRH" evidence="10">
    <location>
        <begin position="323"/>
        <end position="446"/>
    </location>
</feature>
<name>A0AAE0SH12_9BIVA</name>
<evidence type="ECO:0000256" key="5">
    <source>
        <dbReference type="ARBA" id="ARBA00023157"/>
    </source>
</evidence>
<gene>
    <name evidence="11" type="ORF">CHS0354_041588</name>
</gene>
<protein>
    <recommendedName>
        <fullName evidence="7">Endoplasmic reticulum lectin 1</fullName>
    </recommendedName>
    <alternativeName>
        <fullName evidence="8">ER lectin</fullName>
    </alternativeName>
</protein>
<dbReference type="InterPro" id="IPR012913">
    <property type="entry name" value="OS9-like_dom"/>
</dbReference>
<keyword evidence="12" id="KW-1185">Reference proteome</keyword>
<dbReference type="PROSITE" id="PS51914">
    <property type="entry name" value="MRH"/>
    <property type="match status" value="2"/>
</dbReference>
<evidence type="ECO:0000256" key="8">
    <source>
        <dbReference type="ARBA" id="ARBA00041661"/>
    </source>
</evidence>
<dbReference type="Gene3D" id="2.70.130.10">
    <property type="entry name" value="Mannose-6-phosphate receptor binding domain"/>
    <property type="match status" value="2"/>
</dbReference>
<evidence type="ECO:0000256" key="2">
    <source>
        <dbReference type="ARBA" id="ARBA00022729"/>
    </source>
</evidence>
<evidence type="ECO:0000313" key="11">
    <source>
        <dbReference type="EMBL" id="KAK3591543.1"/>
    </source>
</evidence>
<keyword evidence="3" id="KW-0677">Repeat</keyword>
<dbReference type="PANTHER" id="PTHR15414:SF0">
    <property type="entry name" value="ENDOPLASMIC RETICULUM LECTIN 1"/>
    <property type="match status" value="1"/>
</dbReference>
<dbReference type="EMBL" id="JAEAOA010002348">
    <property type="protein sequence ID" value="KAK3591543.1"/>
    <property type="molecule type" value="Genomic_DNA"/>
</dbReference>
<dbReference type="FunFam" id="2.70.130.10:FF:000003">
    <property type="entry name" value="Endoplasmic reticulum lectin 1"/>
    <property type="match status" value="1"/>
</dbReference>
<feature type="chain" id="PRO_5042083613" description="Endoplasmic reticulum lectin 1" evidence="9">
    <location>
        <begin position="18"/>
        <end position="461"/>
    </location>
</feature>
<evidence type="ECO:0000256" key="3">
    <source>
        <dbReference type="ARBA" id="ARBA00022737"/>
    </source>
</evidence>
<dbReference type="InterPro" id="IPR009011">
    <property type="entry name" value="Man6P_isomerase_rcpt-bd_dom_sf"/>
</dbReference>
<dbReference type="InterPro" id="IPR044865">
    <property type="entry name" value="MRH_dom"/>
</dbReference>
<dbReference type="GO" id="GO:0030968">
    <property type="term" value="P:endoplasmic reticulum unfolded protein response"/>
    <property type="evidence" value="ECO:0007669"/>
    <property type="project" value="InterPro"/>
</dbReference>
<reference evidence="11" key="2">
    <citation type="journal article" date="2021" name="Genome Biol. Evol.">
        <title>Developing a high-quality reference genome for a parasitic bivalve with doubly uniparental inheritance (Bivalvia: Unionida).</title>
        <authorList>
            <person name="Smith C.H."/>
        </authorList>
    </citation>
    <scope>NUCLEOTIDE SEQUENCE</scope>
    <source>
        <strain evidence="11">CHS0354</strain>
        <tissue evidence="11">Mantle</tissue>
    </source>
</reference>
<dbReference type="Pfam" id="PF07915">
    <property type="entry name" value="PRKCSH"/>
    <property type="match status" value="2"/>
</dbReference>
<dbReference type="AlphaFoldDB" id="A0AAE0SH12"/>
<evidence type="ECO:0000256" key="4">
    <source>
        <dbReference type="ARBA" id="ARBA00022824"/>
    </source>
</evidence>
<sequence>MNMFLTLLIGLFLPVTGDFNPFSDSDMFAIKWLGPLNVEQKYDGREESVFIQTASDEKYKCMLPLSKVEEEAKKKANYIGPSPDELMKALFLQSVCSYRIESYWTYELCHGRHIRQYHEQKELNLQKPKIQEFYLGKSTKASHLGKSKGKTMAEAAEKEIIQEIRHQKIDGVDLPYYEVNMTDGTECDLTGTPRASHAKYVCQPDGRGEIYSLKEVATCEYELIILTSILCSHPDFKPKNPPVSEIQCHALEGSPPRPKQLQILESEKKSVKGPEELNSEIYADVQSEEMPIFPPMTTTQPPATATIGPTADKQLLREFLNGDYCLHGGSGWWQHEFCYGKHARQYHDDQNGRISVYLGYWHEEKHFEWLAKHPSKKPKEKGNRKSISLHYSSGDVCDLTGQPRFVEVRLKCLSGSQHPHAVSIYLIEPKSCEYVLGVESPIFCELLDQADDNGLFPKIEL</sequence>
<keyword evidence="2 9" id="KW-0732">Signal</keyword>
<evidence type="ECO:0000256" key="1">
    <source>
        <dbReference type="ARBA" id="ARBA00004319"/>
    </source>
</evidence>
<dbReference type="FunFam" id="2.70.130.10:FF:000001">
    <property type="entry name" value="Endoplasmic reticulum lectin 1"/>
    <property type="match status" value="1"/>
</dbReference>
<reference evidence="11" key="3">
    <citation type="submission" date="2023-05" db="EMBL/GenBank/DDBJ databases">
        <authorList>
            <person name="Smith C.H."/>
        </authorList>
    </citation>
    <scope>NUCLEOTIDE SEQUENCE</scope>
    <source>
        <strain evidence="11">CHS0354</strain>
        <tissue evidence="11">Mantle</tissue>
    </source>
</reference>
<feature type="signal peptide" evidence="9">
    <location>
        <begin position="1"/>
        <end position="17"/>
    </location>
</feature>
<dbReference type="GO" id="GO:0005788">
    <property type="term" value="C:endoplasmic reticulum lumen"/>
    <property type="evidence" value="ECO:0007669"/>
    <property type="project" value="UniProtKB-SubCell"/>
</dbReference>
<dbReference type="InterPro" id="IPR045149">
    <property type="entry name" value="OS-9-like"/>
</dbReference>
<comment type="caution">
    <text evidence="11">The sequence shown here is derived from an EMBL/GenBank/DDBJ whole genome shotgun (WGS) entry which is preliminary data.</text>
</comment>
<feature type="domain" description="MRH" evidence="10">
    <location>
        <begin position="94"/>
        <end position="233"/>
    </location>
</feature>
<evidence type="ECO:0000256" key="9">
    <source>
        <dbReference type="SAM" id="SignalP"/>
    </source>
</evidence>
<evidence type="ECO:0000313" key="12">
    <source>
        <dbReference type="Proteomes" id="UP001195483"/>
    </source>
</evidence>
<dbReference type="SUPFAM" id="SSF50911">
    <property type="entry name" value="Mannose 6-phosphate receptor domain"/>
    <property type="match status" value="2"/>
</dbReference>
<dbReference type="GO" id="GO:0030970">
    <property type="term" value="P:retrograde protein transport, ER to cytosol"/>
    <property type="evidence" value="ECO:0007669"/>
    <property type="project" value="TreeGrafter"/>
</dbReference>
<evidence type="ECO:0000256" key="7">
    <source>
        <dbReference type="ARBA" id="ARBA00041108"/>
    </source>
</evidence>
<evidence type="ECO:0000259" key="10">
    <source>
        <dbReference type="PROSITE" id="PS51914"/>
    </source>
</evidence>